<dbReference type="OrthoDB" id="1492323at2"/>
<keyword evidence="1" id="KW-0812">Transmembrane</keyword>
<dbReference type="KEGG" id="hhy:Halhy_4311"/>
<proteinExistence type="predicted"/>
<dbReference type="EMBL" id="CP002691">
    <property type="protein sequence ID" value="AEE52155.1"/>
    <property type="molecule type" value="Genomic_DNA"/>
</dbReference>
<reference evidence="2 3" key="1">
    <citation type="journal article" date="2011" name="Stand. Genomic Sci.">
        <title>Complete genome sequence of Haliscomenobacter hydrossis type strain (O).</title>
        <authorList>
            <consortium name="US DOE Joint Genome Institute (JGI-PGF)"/>
            <person name="Daligault H."/>
            <person name="Lapidus A."/>
            <person name="Zeytun A."/>
            <person name="Nolan M."/>
            <person name="Lucas S."/>
            <person name="Del Rio T.G."/>
            <person name="Tice H."/>
            <person name="Cheng J.F."/>
            <person name="Tapia R."/>
            <person name="Han C."/>
            <person name="Goodwin L."/>
            <person name="Pitluck S."/>
            <person name="Liolios K."/>
            <person name="Pagani I."/>
            <person name="Ivanova N."/>
            <person name="Huntemann M."/>
            <person name="Mavromatis K."/>
            <person name="Mikhailova N."/>
            <person name="Pati A."/>
            <person name="Chen A."/>
            <person name="Palaniappan K."/>
            <person name="Land M."/>
            <person name="Hauser L."/>
            <person name="Brambilla E.M."/>
            <person name="Rohde M."/>
            <person name="Verbarg S."/>
            <person name="Goker M."/>
            <person name="Bristow J."/>
            <person name="Eisen J.A."/>
            <person name="Markowitz V."/>
            <person name="Hugenholtz P."/>
            <person name="Kyrpides N.C."/>
            <person name="Klenk H.P."/>
            <person name="Woyke T."/>
        </authorList>
    </citation>
    <scope>NUCLEOTIDE SEQUENCE [LARGE SCALE GENOMIC DNA]</scope>
    <source>
        <strain evidence="3">ATCC 27775 / DSM 1100 / LMG 10767 / O</strain>
    </source>
</reference>
<keyword evidence="1" id="KW-0472">Membrane</keyword>
<dbReference type="Proteomes" id="UP000008461">
    <property type="component" value="Chromosome"/>
</dbReference>
<feature type="transmembrane region" description="Helical" evidence="1">
    <location>
        <begin position="102"/>
        <end position="120"/>
    </location>
</feature>
<organism evidence="2 3">
    <name type="scientific">Haliscomenobacter hydrossis (strain ATCC 27775 / DSM 1100 / LMG 10767 / O)</name>
    <dbReference type="NCBI Taxonomy" id="760192"/>
    <lineage>
        <taxon>Bacteria</taxon>
        <taxon>Pseudomonadati</taxon>
        <taxon>Bacteroidota</taxon>
        <taxon>Saprospiria</taxon>
        <taxon>Saprospirales</taxon>
        <taxon>Haliscomenobacteraceae</taxon>
        <taxon>Haliscomenobacter</taxon>
    </lineage>
</organism>
<dbReference type="STRING" id="760192.Halhy_4311"/>
<dbReference type="AlphaFoldDB" id="F4KPQ5"/>
<reference key="2">
    <citation type="submission" date="2011-04" db="EMBL/GenBank/DDBJ databases">
        <title>Complete sequence of chromosome of Haliscomenobacter hydrossis DSM 1100.</title>
        <authorList>
            <consortium name="US DOE Joint Genome Institute (JGI-PGF)"/>
            <person name="Lucas S."/>
            <person name="Han J."/>
            <person name="Lapidus A."/>
            <person name="Bruce D."/>
            <person name="Goodwin L."/>
            <person name="Pitluck S."/>
            <person name="Peters L."/>
            <person name="Kyrpides N."/>
            <person name="Mavromatis K."/>
            <person name="Ivanova N."/>
            <person name="Ovchinnikova G."/>
            <person name="Pagani I."/>
            <person name="Daligault H."/>
            <person name="Detter J.C."/>
            <person name="Han C."/>
            <person name="Land M."/>
            <person name="Hauser L."/>
            <person name="Markowitz V."/>
            <person name="Cheng J.-F."/>
            <person name="Hugenholtz P."/>
            <person name="Woyke T."/>
            <person name="Wu D."/>
            <person name="Verbarg S."/>
            <person name="Frueling A."/>
            <person name="Brambilla E."/>
            <person name="Klenk H.-P."/>
            <person name="Eisen J.A."/>
        </authorList>
    </citation>
    <scope>NUCLEOTIDE SEQUENCE</scope>
    <source>
        <strain>DSM 1100</strain>
    </source>
</reference>
<keyword evidence="3" id="KW-1185">Reference proteome</keyword>
<dbReference type="HOGENOM" id="CLU_1956529_0_0_10"/>
<name>F4KPQ5_HALH1</name>
<sequence length="128" mass="15070">MAESLWRFTNDHGQPYLIGLFHGDKDGHLVVHCNSRVVLIDFNVQDTKAYSFFIEEELCEVKLDRQDEGFAYSCEINLEVDTPKNRWRKSRVADEKINYQQAWWIAGGVFLLIFLFSIFLKSSFFPRI</sequence>
<evidence type="ECO:0000313" key="3">
    <source>
        <dbReference type="Proteomes" id="UP000008461"/>
    </source>
</evidence>
<protein>
    <submittedName>
        <fullName evidence="2">Uncharacterized protein</fullName>
    </submittedName>
</protein>
<keyword evidence="1" id="KW-1133">Transmembrane helix</keyword>
<dbReference type="RefSeq" id="WP_013766693.1">
    <property type="nucleotide sequence ID" value="NC_015510.1"/>
</dbReference>
<gene>
    <name evidence="2" type="ordered locus">Halhy_4311</name>
</gene>
<accession>F4KPQ5</accession>
<evidence type="ECO:0000313" key="2">
    <source>
        <dbReference type="EMBL" id="AEE52155.1"/>
    </source>
</evidence>
<evidence type="ECO:0000256" key="1">
    <source>
        <dbReference type="SAM" id="Phobius"/>
    </source>
</evidence>